<keyword evidence="6" id="KW-1185">Reference proteome</keyword>
<dbReference type="PRINTS" id="PR00412">
    <property type="entry name" value="EPOXHYDRLASE"/>
</dbReference>
<dbReference type="SUPFAM" id="SSF53474">
    <property type="entry name" value="alpha/beta-Hydrolases"/>
    <property type="match status" value="1"/>
</dbReference>
<dbReference type="PANTHER" id="PTHR43329">
    <property type="entry name" value="EPOXIDE HYDROLASE"/>
    <property type="match status" value="1"/>
</dbReference>
<evidence type="ECO:0000256" key="3">
    <source>
        <dbReference type="SAM" id="Phobius"/>
    </source>
</evidence>
<gene>
    <name evidence="5" type="ORF">EB796_024574</name>
</gene>
<dbReference type="GO" id="GO:0004301">
    <property type="term" value="F:epoxide hydrolase activity"/>
    <property type="evidence" value="ECO:0007669"/>
    <property type="project" value="UniProtKB-ARBA"/>
</dbReference>
<dbReference type="Pfam" id="PF00561">
    <property type="entry name" value="Abhydrolase_1"/>
    <property type="match status" value="1"/>
</dbReference>
<proteinExistence type="inferred from homology"/>
<dbReference type="InterPro" id="IPR029058">
    <property type="entry name" value="AB_hydrolase_fold"/>
</dbReference>
<feature type="transmembrane region" description="Helical" evidence="3">
    <location>
        <begin position="12"/>
        <end position="34"/>
    </location>
</feature>
<evidence type="ECO:0000313" key="5">
    <source>
        <dbReference type="EMBL" id="KAF6017123.1"/>
    </source>
</evidence>
<dbReference type="InterPro" id="IPR000073">
    <property type="entry name" value="AB_hydrolase_1"/>
</dbReference>
<protein>
    <submittedName>
        <fullName evidence="5">Ceeh-1</fullName>
    </submittedName>
</protein>
<keyword evidence="1" id="KW-0378">Hydrolase</keyword>
<accession>A0A7J7IT74</accession>
<comment type="similarity">
    <text evidence="2">Belongs to the AB hydrolase superfamily. Epoxide hydrolase family.</text>
</comment>
<keyword evidence="3" id="KW-0472">Membrane</keyword>
<dbReference type="Proteomes" id="UP000593567">
    <property type="component" value="Unassembled WGS sequence"/>
</dbReference>
<evidence type="ECO:0000256" key="2">
    <source>
        <dbReference type="ARBA" id="ARBA00038334"/>
    </source>
</evidence>
<evidence type="ECO:0000259" key="4">
    <source>
        <dbReference type="Pfam" id="PF00561"/>
    </source>
</evidence>
<dbReference type="Gene3D" id="3.40.50.1820">
    <property type="entry name" value="alpha/beta hydrolase"/>
    <property type="match status" value="1"/>
</dbReference>
<dbReference type="OrthoDB" id="408373at2759"/>
<evidence type="ECO:0000313" key="6">
    <source>
        <dbReference type="Proteomes" id="UP000593567"/>
    </source>
</evidence>
<dbReference type="InterPro" id="IPR000639">
    <property type="entry name" value="Epox_hydrolase-like"/>
</dbReference>
<dbReference type="EMBL" id="VXIV02003429">
    <property type="protein sequence ID" value="KAF6017123.1"/>
    <property type="molecule type" value="Genomic_DNA"/>
</dbReference>
<keyword evidence="3" id="KW-0812">Transmembrane</keyword>
<comment type="caution">
    <text evidence="5">The sequence shown here is derived from an EMBL/GenBank/DDBJ whole genome shotgun (WGS) entry which is preliminary data.</text>
</comment>
<feature type="domain" description="AB hydrolase-1" evidence="4">
    <location>
        <begin position="102"/>
        <end position="322"/>
    </location>
</feature>
<keyword evidence="3" id="KW-1133">Transmembrane helix</keyword>
<evidence type="ECO:0000256" key="1">
    <source>
        <dbReference type="ARBA" id="ARBA00022801"/>
    </source>
</evidence>
<sequence length="335" mass="38223">MALVKHPVYVRLFTSCVAIFWGSWIVIGIIIRFLSSPRKFLYAKEYTKLPDCAYESSLGRRGAVDIDTAVTNWGTLRIKYVSNEEQGKPLVLLLHGFPESWVVAVDMRGYGDSDKPQELENYALDYLVEDVPSLIRKLGYEKATVIGHDWGGVITWQFAAKYPEMCEKAIVLNAPHPSVHFKYLTGSIKQFLASWYMFYFLIPYLPEIVMRSNDFAMLAATLRGRKAGVKNRNNLTKEDLDVFKYSIATWEARVASHNYIRANFTYAATIPRGKITVPMLLLWGTEDLFLTKQIAEVSVSKAEKCKLVFIEGASHWVQQDKPEEVNQHIKTFLSS</sequence>
<name>A0A7J7IT74_BUGNE</name>
<organism evidence="5 6">
    <name type="scientific">Bugula neritina</name>
    <name type="common">Brown bryozoan</name>
    <name type="synonym">Sertularia neritina</name>
    <dbReference type="NCBI Taxonomy" id="10212"/>
    <lineage>
        <taxon>Eukaryota</taxon>
        <taxon>Metazoa</taxon>
        <taxon>Spiralia</taxon>
        <taxon>Lophotrochozoa</taxon>
        <taxon>Bryozoa</taxon>
        <taxon>Gymnolaemata</taxon>
        <taxon>Cheilostomatida</taxon>
        <taxon>Flustrina</taxon>
        <taxon>Buguloidea</taxon>
        <taxon>Bugulidae</taxon>
        <taxon>Bugula</taxon>
    </lineage>
</organism>
<dbReference type="PRINTS" id="PR00111">
    <property type="entry name" value="ABHYDROLASE"/>
</dbReference>
<reference evidence="5" key="1">
    <citation type="submission" date="2020-06" db="EMBL/GenBank/DDBJ databases">
        <title>Draft genome of Bugula neritina, a colonial animal packing powerful symbionts and potential medicines.</title>
        <authorList>
            <person name="Rayko M."/>
        </authorList>
    </citation>
    <scope>NUCLEOTIDE SEQUENCE [LARGE SCALE GENOMIC DNA]</scope>
    <source>
        <strain evidence="5">Kwan_BN1</strain>
    </source>
</reference>
<dbReference type="AlphaFoldDB" id="A0A7J7IT74"/>